<evidence type="ECO:0000313" key="11">
    <source>
        <dbReference type="Proteomes" id="UP000186455"/>
    </source>
</evidence>
<keyword evidence="2 5" id="KW-0645">Protease</keyword>
<organism evidence="10 11">
    <name type="scientific">Streptomyces uncialis</name>
    <dbReference type="NCBI Taxonomy" id="1048205"/>
    <lineage>
        <taxon>Bacteria</taxon>
        <taxon>Bacillati</taxon>
        <taxon>Actinomycetota</taxon>
        <taxon>Actinomycetes</taxon>
        <taxon>Kitasatosporales</taxon>
        <taxon>Streptomycetaceae</taxon>
        <taxon>Streptomyces</taxon>
    </lineage>
</organism>
<evidence type="ECO:0000313" key="10">
    <source>
        <dbReference type="EMBL" id="OKH94684.1"/>
    </source>
</evidence>
<dbReference type="PROSITE" id="PS00138">
    <property type="entry name" value="SUBTILASE_SER"/>
    <property type="match status" value="1"/>
</dbReference>
<feature type="domain" description="Inhibitor I9" evidence="9">
    <location>
        <begin position="82"/>
        <end position="135"/>
    </location>
</feature>
<evidence type="ECO:0000256" key="7">
    <source>
        <dbReference type="SAM" id="SignalP"/>
    </source>
</evidence>
<dbReference type="GO" id="GO:0004252">
    <property type="term" value="F:serine-type endopeptidase activity"/>
    <property type="evidence" value="ECO:0007669"/>
    <property type="project" value="UniProtKB-UniRule"/>
</dbReference>
<feature type="active site" description="Charge relay system" evidence="5">
    <location>
        <position position="177"/>
    </location>
</feature>
<evidence type="ECO:0000256" key="3">
    <source>
        <dbReference type="ARBA" id="ARBA00022801"/>
    </source>
</evidence>
<comment type="similarity">
    <text evidence="1 5 6">Belongs to the peptidase S8 family.</text>
</comment>
<dbReference type="PROSITE" id="PS51892">
    <property type="entry name" value="SUBTILASE"/>
    <property type="match status" value="1"/>
</dbReference>
<dbReference type="STRING" id="1048205.AB852_10760"/>
<feature type="active site" description="Charge relay system" evidence="5">
    <location>
        <position position="210"/>
    </location>
</feature>
<dbReference type="CDD" id="cd04077">
    <property type="entry name" value="Peptidases_S8_PCSK9_ProteinaseK_like"/>
    <property type="match status" value="1"/>
</dbReference>
<evidence type="ECO:0000256" key="6">
    <source>
        <dbReference type="RuleBase" id="RU003355"/>
    </source>
</evidence>
<dbReference type="GO" id="GO:0006508">
    <property type="term" value="P:proteolysis"/>
    <property type="evidence" value="ECO:0007669"/>
    <property type="project" value="UniProtKB-KW"/>
</dbReference>
<dbReference type="AlphaFoldDB" id="A0A1Q4VA23"/>
<evidence type="ECO:0000256" key="5">
    <source>
        <dbReference type="PROSITE-ProRule" id="PRU01240"/>
    </source>
</evidence>
<dbReference type="InterPro" id="IPR000209">
    <property type="entry name" value="Peptidase_S8/S53_dom"/>
</dbReference>
<feature type="domain" description="Peptidase S8/S53" evidence="8">
    <location>
        <begin position="168"/>
        <end position="399"/>
    </location>
</feature>
<dbReference type="InterPro" id="IPR034193">
    <property type="entry name" value="PCSK9_ProteinaseK-like"/>
</dbReference>
<sequence length="416" mass="41197">MSPTHIPRRGITVSLCTAVVAALALGALPATADTVTRTATATGTAVNGTFAQGVIQNAGAPGAIEGSYVVTLHPSAADAGSKAGRRLAAAYGATIDRTYGAALNGYAVRLPESRAKKFAADPAVASVAQNHLVKASATQFDPPSWGLDRIDQRTLPLDQRYTYPDSAGQGVTAYVIDTGVRTTHGDFGGRAAHGYDAIDNDSVAQDGNGHGTHVAGIVAGTRYGVAKKARVVGVRVLNDAGSGTIAQVIAGIDWVTANAVRPAVANLSLGGGANSALDTAVRNSIASGITYTVAAGGSAADASGFSPARVAEAITVGAATITDARAGSSNYGRAVDLFAPGVSITSLWNTGDQATATLSGTSMAAPHAAGVAALHLADSPGASPAQVAATLIATATPGGVGNPGPGSPNRLLYIGP</sequence>
<dbReference type="SUPFAM" id="SSF54897">
    <property type="entry name" value="Protease propeptides/inhibitors"/>
    <property type="match status" value="1"/>
</dbReference>
<evidence type="ECO:0000256" key="4">
    <source>
        <dbReference type="ARBA" id="ARBA00022825"/>
    </source>
</evidence>
<dbReference type="PANTHER" id="PTHR43806:SF11">
    <property type="entry name" value="CEREVISIN-RELATED"/>
    <property type="match status" value="1"/>
</dbReference>
<dbReference type="InterPro" id="IPR022398">
    <property type="entry name" value="Peptidase_S8_His-AS"/>
</dbReference>
<feature type="chain" id="PRO_5013338594" evidence="7">
    <location>
        <begin position="33"/>
        <end position="416"/>
    </location>
</feature>
<dbReference type="FunFam" id="3.40.50.200:FF:000014">
    <property type="entry name" value="Proteinase K"/>
    <property type="match status" value="1"/>
</dbReference>
<dbReference type="InterPro" id="IPR015500">
    <property type="entry name" value="Peptidase_S8_subtilisin-rel"/>
</dbReference>
<dbReference type="SUPFAM" id="SSF52743">
    <property type="entry name" value="Subtilisin-like"/>
    <property type="match status" value="1"/>
</dbReference>
<keyword evidence="3 5" id="KW-0378">Hydrolase</keyword>
<dbReference type="InterPro" id="IPR023828">
    <property type="entry name" value="Peptidase_S8_Ser-AS"/>
</dbReference>
<gene>
    <name evidence="10" type="ORF">AB852_10760</name>
</gene>
<dbReference type="Gene3D" id="3.40.50.200">
    <property type="entry name" value="Peptidase S8/S53 domain"/>
    <property type="match status" value="1"/>
</dbReference>
<comment type="caution">
    <text evidence="10">The sequence shown here is derived from an EMBL/GenBank/DDBJ whole genome shotgun (WGS) entry which is preliminary data.</text>
</comment>
<feature type="signal peptide" evidence="7">
    <location>
        <begin position="1"/>
        <end position="32"/>
    </location>
</feature>
<dbReference type="InterPro" id="IPR010259">
    <property type="entry name" value="S8pro/Inhibitor_I9"/>
</dbReference>
<reference evidence="10 11" key="1">
    <citation type="submission" date="2015-06" db="EMBL/GenBank/DDBJ databases">
        <title>Cloning and characterization of the uncialamcin biosynthetic gene cluster.</title>
        <authorList>
            <person name="Yan X."/>
            <person name="Huang T."/>
            <person name="Ge H."/>
            <person name="Shen B."/>
        </authorList>
    </citation>
    <scope>NUCLEOTIDE SEQUENCE [LARGE SCALE GENOMIC DNA]</scope>
    <source>
        <strain evidence="10 11">DCA2648</strain>
    </source>
</reference>
<keyword evidence="11" id="KW-1185">Reference proteome</keyword>
<dbReference type="GO" id="GO:0005615">
    <property type="term" value="C:extracellular space"/>
    <property type="evidence" value="ECO:0007669"/>
    <property type="project" value="TreeGrafter"/>
</dbReference>
<feature type="active site" description="Charge relay system" evidence="5">
    <location>
        <position position="362"/>
    </location>
</feature>
<accession>A0A1Q4VA23</accession>
<evidence type="ECO:0000256" key="2">
    <source>
        <dbReference type="ARBA" id="ARBA00022670"/>
    </source>
</evidence>
<protein>
    <submittedName>
        <fullName evidence="10">Serine protease</fullName>
    </submittedName>
</protein>
<keyword evidence="7" id="KW-0732">Signal</keyword>
<dbReference type="InterPro" id="IPR050131">
    <property type="entry name" value="Peptidase_S8_subtilisin-like"/>
</dbReference>
<proteinExistence type="inferred from homology"/>
<name>A0A1Q4VA23_9ACTN</name>
<dbReference type="PROSITE" id="PS00136">
    <property type="entry name" value="SUBTILASE_ASP"/>
    <property type="match status" value="1"/>
</dbReference>
<dbReference type="PRINTS" id="PR00723">
    <property type="entry name" value="SUBTILISIN"/>
</dbReference>
<evidence type="ECO:0000256" key="1">
    <source>
        <dbReference type="ARBA" id="ARBA00011073"/>
    </source>
</evidence>
<evidence type="ECO:0000259" key="9">
    <source>
        <dbReference type="Pfam" id="PF05922"/>
    </source>
</evidence>
<dbReference type="InterPro" id="IPR023827">
    <property type="entry name" value="Peptidase_S8_Asp-AS"/>
</dbReference>
<dbReference type="Proteomes" id="UP000186455">
    <property type="component" value="Unassembled WGS sequence"/>
</dbReference>
<dbReference type="EMBL" id="LFBV01000002">
    <property type="protein sequence ID" value="OKH94684.1"/>
    <property type="molecule type" value="Genomic_DNA"/>
</dbReference>
<dbReference type="Pfam" id="PF00082">
    <property type="entry name" value="Peptidase_S8"/>
    <property type="match status" value="1"/>
</dbReference>
<dbReference type="PROSITE" id="PS00137">
    <property type="entry name" value="SUBTILASE_HIS"/>
    <property type="match status" value="1"/>
</dbReference>
<dbReference type="InterPro" id="IPR037045">
    <property type="entry name" value="S8pro/Inhibitor_I9_sf"/>
</dbReference>
<dbReference type="Pfam" id="PF05922">
    <property type="entry name" value="Inhibitor_I9"/>
    <property type="match status" value="1"/>
</dbReference>
<dbReference type="PANTHER" id="PTHR43806">
    <property type="entry name" value="PEPTIDASE S8"/>
    <property type="match status" value="1"/>
</dbReference>
<keyword evidence="4 5" id="KW-0720">Serine protease</keyword>
<evidence type="ECO:0000259" key="8">
    <source>
        <dbReference type="Pfam" id="PF00082"/>
    </source>
</evidence>
<dbReference type="InterPro" id="IPR036852">
    <property type="entry name" value="Peptidase_S8/S53_dom_sf"/>
</dbReference>
<dbReference type="Gene3D" id="3.30.70.80">
    <property type="entry name" value="Peptidase S8 propeptide/proteinase inhibitor I9"/>
    <property type="match status" value="1"/>
</dbReference>